<dbReference type="Proteomes" id="UP000179807">
    <property type="component" value="Unassembled WGS sequence"/>
</dbReference>
<accession>A0A1J4JCS3</accession>
<reference evidence="3" key="1">
    <citation type="submission" date="2016-10" db="EMBL/GenBank/DDBJ databases">
        <authorList>
            <person name="Benchimol M."/>
            <person name="Almeida L.G."/>
            <person name="Vasconcelos A.T."/>
            <person name="Perreira-Neves A."/>
            <person name="Rosa I.A."/>
            <person name="Tasca T."/>
            <person name="Bogo M.R."/>
            <person name="de Souza W."/>
        </authorList>
    </citation>
    <scope>NUCLEOTIDE SEQUENCE [LARGE SCALE GENOMIC DNA]</scope>
    <source>
        <strain evidence="3">K</strain>
    </source>
</reference>
<dbReference type="PANTHER" id="PTHR12716:SF8">
    <property type="entry name" value="TRANSCRIPTION INITIATION FACTOR IIE SUBUNIT BETA"/>
    <property type="match status" value="1"/>
</dbReference>
<sequence>MNSSSIIFFQNSFSQMETDDFLAKVMAETNQNLSTEKKKKKSHHSKHKHKHSHRKDDKKEPSNAGVVTGAQALLKRSNFNESSLQPQLEGTYHLSNILLFLEELCQNGKPPVSEEDINEHFKIKIRSVKDLMKKLKEHPHVNYEGKMFSFRPNIDIADKNQLLDQLAKIRAAKNSELSGAYKGYEKDLKQLVEEGIIDQFNSNSDRRDKLYYYYDPELMKLKADADFRKLWSEVEIPDSQADRESLLRKYAGEPLKLVDQYPSLDDDEGPQQKKRKKRQSTKSTNQHLIDDLSD</sequence>
<dbReference type="GeneID" id="94845799"/>
<evidence type="ECO:0000259" key="2">
    <source>
        <dbReference type="PROSITE" id="PS51351"/>
    </source>
</evidence>
<dbReference type="PROSITE" id="PS51351">
    <property type="entry name" value="TFIIE_BETA_C"/>
    <property type="match status" value="1"/>
</dbReference>
<feature type="region of interest" description="Disordered" evidence="1">
    <location>
        <begin position="258"/>
        <end position="294"/>
    </location>
</feature>
<dbReference type="GO" id="GO:0005673">
    <property type="term" value="C:transcription factor TFIIE complex"/>
    <property type="evidence" value="ECO:0007669"/>
    <property type="project" value="InterPro"/>
</dbReference>
<comment type="caution">
    <text evidence="3">The sequence shown here is derived from an EMBL/GenBank/DDBJ whole genome shotgun (WGS) entry which is preliminary data.</text>
</comment>
<feature type="domain" description="TFIIE beta" evidence="2">
    <location>
        <begin position="83"/>
        <end position="157"/>
    </location>
</feature>
<dbReference type="InterPro" id="IPR016656">
    <property type="entry name" value="TFIIE-bsu"/>
</dbReference>
<protein>
    <recommendedName>
        <fullName evidence="2">TFIIE beta domain-containing protein</fullName>
    </recommendedName>
</protein>
<organism evidence="3 4">
    <name type="scientific">Tritrichomonas foetus</name>
    <dbReference type="NCBI Taxonomy" id="1144522"/>
    <lineage>
        <taxon>Eukaryota</taxon>
        <taxon>Metamonada</taxon>
        <taxon>Parabasalia</taxon>
        <taxon>Tritrichomonadida</taxon>
        <taxon>Tritrichomonadidae</taxon>
        <taxon>Tritrichomonas</taxon>
    </lineage>
</organism>
<dbReference type="AlphaFoldDB" id="A0A1J4JCS3"/>
<feature type="region of interest" description="Disordered" evidence="1">
    <location>
        <begin position="32"/>
        <end position="64"/>
    </location>
</feature>
<dbReference type="PANTHER" id="PTHR12716">
    <property type="entry name" value="TRANSCRIPTION INITIATION FACTOR IIE, BETA SUBUNIT"/>
    <property type="match status" value="1"/>
</dbReference>
<dbReference type="VEuPathDB" id="TrichDB:TRFO_36874"/>
<gene>
    <name evidence="3" type="ORF">TRFO_36874</name>
</gene>
<feature type="compositionally biased region" description="Basic residues" evidence="1">
    <location>
        <begin position="37"/>
        <end position="53"/>
    </location>
</feature>
<dbReference type="EMBL" id="MLAK01001145">
    <property type="protein sequence ID" value="OHS96982.1"/>
    <property type="molecule type" value="Genomic_DNA"/>
</dbReference>
<evidence type="ECO:0000313" key="4">
    <source>
        <dbReference type="Proteomes" id="UP000179807"/>
    </source>
</evidence>
<dbReference type="GO" id="GO:0006367">
    <property type="term" value="P:transcription initiation at RNA polymerase II promoter"/>
    <property type="evidence" value="ECO:0007669"/>
    <property type="project" value="InterPro"/>
</dbReference>
<dbReference type="GO" id="GO:0001097">
    <property type="term" value="F:TFIIH-class transcription factor complex binding"/>
    <property type="evidence" value="ECO:0007669"/>
    <property type="project" value="TreeGrafter"/>
</dbReference>
<proteinExistence type="predicted"/>
<evidence type="ECO:0000256" key="1">
    <source>
        <dbReference type="SAM" id="MobiDB-lite"/>
    </source>
</evidence>
<keyword evidence="4" id="KW-1185">Reference proteome</keyword>
<dbReference type="RefSeq" id="XP_068350119.1">
    <property type="nucleotide sequence ID" value="XM_068511095.1"/>
</dbReference>
<dbReference type="InterPro" id="IPR003166">
    <property type="entry name" value="TFIIE_bsu_DNA-bd"/>
</dbReference>
<name>A0A1J4JCS3_9EUKA</name>
<evidence type="ECO:0000313" key="3">
    <source>
        <dbReference type="EMBL" id="OHS96982.1"/>
    </source>
</evidence>
<dbReference type="OrthoDB" id="3907302at2759"/>